<gene>
    <name evidence="1" type="ORF">Y981_10030</name>
</gene>
<dbReference type="SUPFAM" id="SSF56235">
    <property type="entry name" value="N-terminal nucleophile aminohydrolases (Ntn hydrolases)"/>
    <property type="match status" value="1"/>
</dbReference>
<dbReference type="AlphaFoldDB" id="A0A059Y0H5"/>
<dbReference type="OrthoDB" id="9813225at2"/>
<dbReference type="Proteomes" id="UP000027059">
    <property type="component" value="Chromosome"/>
</dbReference>
<dbReference type="EMBL" id="CP007243">
    <property type="protein sequence ID" value="AIA30962.1"/>
    <property type="molecule type" value="Genomic_DNA"/>
</dbReference>
<name>A0A059Y0H5_9BACT</name>
<dbReference type="KEGG" id="lfp:Y981_10030"/>
<organism evidence="1 2">
    <name type="scientific">Leptospirillum ferriphilum YSK</name>
    <dbReference type="NCBI Taxonomy" id="1441628"/>
    <lineage>
        <taxon>Bacteria</taxon>
        <taxon>Pseudomonadati</taxon>
        <taxon>Nitrospirota</taxon>
        <taxon>Nitrospiria</taxon>
        <taxon>Nitrospirales</taxon>
        <taxon>Nitrospiraceae</taxon>
        <taxon>Leptospirillum</taxon>
    </lineage>
</organism>
<proteinExistence type="predicted"/>
<reference evidence="1 2" key="2">
    <citation type="journal article" date="2015" name="Biomed. Res. Int.">
        <title>Effects of Arsenite Resistance on the Growth and Functional Gene Expression of Leptospirillum ferriphilum and Acidithiobacillus thiooxidans in Pure Culture and Coculture.</title>
        <authorList>
            <person name="Jiang H."/>
            <person name="Liang Y."/>
            <person name="Yin H."/>
            <person name="Xiao Y."/>
            <person name="Guo X."/>
            <person name="Xu Y."/>
            <person name="Hu Q."/>
            <person name="Liu H."/>
            <person name="Liu X."/>
        </authorList>
    </citation>
    <scope>NUCLEOTIDE SEQUENCE [LARGE SCALE GENOMIC DNA]</scope>
    <source>
        <strain evidence="1 2">YSK</strain>
    </source>
</reference>
<dbReference type="GO" id="GO:0000502">
    <property type="term" value="C:proteasome complex"/>
    <property type="evidence" value="ECO:0007669"/>
    <property type="project" value="UniProtKB-KW"/>
</dbReference>
<dbReference type="Gene3D" id="3.60.20.10">
    <property type="entry name" value="Glutamine Phosphoribosylpyrophosphate, subunit 1, domain 1"/>
    <property type="match status" value="1"/>
</dbReference>
<sequence>MFDEPYRWVEAVSQRREYIEEQLRRSSPVLGASVREGILYLTFYKRIPKVYEIYDGLAMGSIGHPADIESIRMMLLNAAHVEGFQRSPKDVTLHRLLLFSLSPRLKNAFEDIGASPILVRSLFAEAGKTMEEDRLMAVDFDGNIEEEKGSLSVAGSSAVKDRIQERLGSRKDKKATLESVLPELFEAYLYGVYENPDLGLDPEGNVIDPAKKKQAIRRVFEEYTPNACLLDRKKGSLLPVSLSTLMEELSK</sequence>
<accession>A0A059Y0H5</accession>
<dbReference type="CDD" id="cd01901">
    <property type="entry name" value="Ntn_hydrolase"/>
    <property type="match status" value="1"/>
</dbReference>
<evidence type="ECO:0000313" key="2">
    <source>
        <dbReference type="Proteomes" id="UP000027059"/>
    </source>
</evidence>
<evidence type="ECO:0000313" key="1">
    <source>
        <dbReference type="EMBL" id="AIA30962.1"/>
    </source>
</evidence>
<protein>
    <submittedName>
        <fullName evidence="1">20S proteasome subunits A/B</fullName>
    </submittedName>
</protein>
<dbReference type="HOGENOM" id="CLU_086919_0_0_0"/>
<keyword evidence="1" id="KW-0647">Proteasome</keyword>
<keyword evidence="2" id="KW-1185">Reference proteome</keyword>
<dbReference type="RefSeq" id="WP_038505883.1">
    <property type="nucleotide sequence ID" value="NZ_CP007243.1"/>
</dbReference>
<reference evidence="2" key="1">
    <citation type="submission" date="2014-02" db="EMBL/GenBank/DDBJ databases">
        <title>Complete genome sequence and comparative genomic analysis of the nitrogen-fixing bacterium Leptospirillum ferriphilum YSK.</title>
        <authorList>
            <person name="Guo X."/>
            <person name="Yin H."/>
            <person name="Liang Y."/>
            <person name="Hu Q."/>
            <person name="Ma L."/>
            <person name="Xiao Y."/>
            <person name="Zhang X."/>
            <person name="Qiu G."/>
            <person name="Liu X."/>
        </authorList>
    </citation>
    <scope>NUCLEOTIDE SEQUENCE [LARGE SCALE GENOMIC DNA]</scope>
    <source>
        <strain evidence="2">YSK</strain>
    </source>
</reference>
<dbReference type="InterPro" id="IPR029055">
    <property type="entry name" value="Ntn_hydrolases_N"/>
</dbReference>